<gene>
    <name evidence="2" type="ORF">RAG0_15820</name>
</gene>
<dbReference type="OrthoDB" id="5403747at2759"/>
<dbReference type="EMBL" id="FJUX01000146">
    <property type="protein sequence ID" value="CZT11763.1"/>
    <property type="molecule type" value="Genomic_DNA"/>
</dbReference>
<accession>A0A1E1LMN1</accession>
<name>A0A1E1LMN1_9HELO</name>
<evidence type="ECO:0000256" key="1">
    <source>
        <dbReference type="SAM" id="MobiDB-lite"/>
    </source>
</evidence>
<feature type="compositionally biased region" description="Acidic residues" evidence="1">
    <location>
        <begin position="120"/>
        <end position="138"/>
    </location>
</feature>
<proteinExistence type="predicted"/>
<evidence type="ECO:0000313" key="3">
    <source>
        <dbReference type="Proteomes" id="UP000178912"/>
    </source>
</evidence>
<evidence type="ECO:0000313" key="2">
    <source>
        <dbReference type="EMBL" id="CZT11763.1"/>
    </source>
</evidence>
<dbReference type="Proteomes" id="UP000178912">
    <property type="component" value="Unassembled WGS sequence"/>
</dbReference>
<dbReference type="AlphaFoldDB" id="A0A1E1LMN1"/>
<protein>
    <submittedName>
        <fullName evidence="2">Uncharacterized protein</fullName>
    </submittedName>
</protein>
<organism evidence="2 3">
    <name type="scientific">Rhynchosporium agropyri</name>
    <dbReference type="NCBI Taxonomy" id="914238"/>
    <lineage>
        <taxon>Eukaryota</taxon>
        <taxon>Fungi</taxon>
        <taxon>Dikarya</taxon>
        <taxon>Ascomycota</taxon>
        <taxon>Pezizomycotina</taxon>
        <taxon>Leotiomycetes</taxon>
        <taxon>Helotiales</taxon>
        <taxon>Ploettnerulaceae</taxon>
        <taxon>Rhynchosporium</taxon>
    </lineage>
</organism>
<sequence length="138" mass="14521">MSKPAPTQLSFFQAIFANMKEAPDVDWDAIAAQAGYNSGGTARTRFGQIRRELLKGGGTMAVKAPGKPRVKKTPAETAAARSGMNTTASKVTKSKPVRGGKKAAAGSGTASAKLEKDEEMKGDEENEEADDVDDEMEA</sequence>
<feature type="region of interest" description="Disordered" evidence="1">
    <location>
        <begin position="59"/>
        <end position="138"/>
    </location>
</feature>
<feature type="compositionally biased region" description="Basic residues" evidence="1">
    <location>
        <begin position="92"/>
        <end position="101"/>
    </location>
</feature>
<reference evidence="3" key="1">
    <citation type="submission" date="2016-03" db="EMBL/GenBank/DDBJ databases">
        <authorList>
            <person name="Guldener U."/>
        </authorList>
    </citation>
    <scope>NUCLEOTIDE SEQUENCE [LARGE SCALE GENOMIC DNA]</scope>
    <source>
        <strain evidence="3">04CH-RAC-A.6.1</strain>
    </source>
</reference>
<keyword evidence="3" id="KW-1185">Reference proteome</keyword>
<feature type="compositionally biased region" description="Low complexity" evidence="1">
    <location>
        <begin position="102"/>
        <end position="112"/>
    </location>
</feature>